<dbReference type="GeneID" id="24817278"/>
<evidence type="ECO:0000313" key="1">
    <source>
        <dbReference type="EMBL" id="AJA92666.1"/>
    </source>
</evidence>
<reference evidence="2 4" key="3">
    <citation type="submission" date="2018-04" db="EMBL/GenBank/DDBJ databases">
        <title>Transcriptomics of ammonia oxidizing archaea.</title>
        <authorList>
            <person name="Carini P."/>
        </authorList>
    </citation>
    <scope>NUCLEOTIDE SEQUENCE [LARGE SCALE GENOMIC DNA]</scope>
    <source>
        <strain evidence="2 4">U25</strain>
    </source>
</reference>
<dbReference type="EMBL" id="CP007026">
    <property type="protein sequence ID" value="AJA92666.1"/>
    <property type="molecule type" value="Genomic_DNA"/>
</dbReference>
<gene>
    <name evidence="2" type="ORF">A7X95_04655</name>
    <name evidence="1" type="ORF">T478_1408</name>
</gene>
<name>A0A0A7V3C5_9ARCH</name>
<dbReference type="Proteomes" id="UP000030944">
    <property type="component" value="Chromosome"/>
</dbReference>
<protein>
    <submittedName>
        <fullName evidence="1">Uncharacterized protein</fullName>
    </submittedName>
</protein>
<dbReference type="RefSeq" id="WP_048106396.1">
    <property type="nucleotide sequence ID" value="NZ_CP007026.1"/>
</dbReference>
<dbReference type="Proteomes" id="UP000241022">
    <property type="component" value="Unassembled WGS sequence"/>
</dbReference>
<evidence type="ECO:0000313" key="2">
    <source>
        <dbReference type="EMBL" id="PTL87209.1"/>
    </source>
</evidence>
<organism evidence="1 3">
    <name type="scientific">Candidatus Nitrosopelagicus brevis</name>
    <dbReference type="NCBI Taxonomy" id="1410606"/>
    <lineage>
        <taxon>Archaea</taxon>
        <taxon>Nitrososphaerota</taxon>
    </lineage>
</organism>
<sequence>MADDGGEQDVRNILDHSEFTFENRLYKIITNAKPYPETKTDFYILARDLDDETEREFKISYKKPSYSFIENKIQPHRIRMIYGEDWSEILKSQISQTNTEQENIHWMKKRPNEHLVDSFNNFPVIDFNKKKIVLGWRYEIEQLDAPKTGTRLHSGMIEQDISSQVFWGEGCSDEMRDAIVNGDIIPDSGIPDFILIRDPEEIQNANDVFNHIEDIREHAREHNEMRAGFITQNNRWNENGNRWKTEGLSRAFAVWIKWNVIDGNLRGRPVFNHPLERTSGDVIQNLKDCLEEMDITYESNFAFELLRDCLTEDTVSIG</sequence>
<proteinExistence type="predicted"/>
<reference evidence="2" key="2">
    <citation type="submission" date="2016-05" db="EMBL/GenBank/DDBJ databases">
        <authorList>
            <person name="Lavstsen T."/>
            <person name="Jespersen J.S."/>
        </authorList>
    </citation>
    <scope>NUCLEOTIDE SEQUENCE [LARGE SCALE GENOMIC DNA]</scope>
    <source>
        <strain evidence="2">U25</strain>
    </source>
</reference>
<dbReference type="EMBL" id="LXWN01000002">
    <property type="protein sequence ID" value="PTL87209.1"/>
    <property type="molecule type" value="Genomic_DNA"/>
</dbReference>
<evidence type="ECO:0000313" key="4">
    <source>
        <dbReference type="Proteomes" id="UP000241022"/>
    </source>
</evidence>
<dbReference type="KEGG" id="nbv:T478_1408"/>
<keyword evidence="4" id="KW-1185">Reference proteome</keyword>
<dbReference type="REBASE" id="100747">
    <property type="entry name" value="NbrV2ORF1407P"/>
</dbReference>
<evidence type="ECO:0000313" key="3">
    <source>
        <dbReference type="Proteomes" id="UP000030944"/>
    </source>
</evidence>
<dbReference type="HOGENOM" id="CLU_873203_0_0_2"/>
<accession>A0A0A7V3C5</accession>
<reference evidence="1 3" key="1">
    <citation type="journal article" date="2015" name="Proc. Natl. Acad. Sci. U.S.A.">
        <title>Genomic and proteomic characterization of "Candidatus Nitrosopelagicus brevis": An ammonia-oxidizing archaeon from the open ocean.</title>
        <authorList>
            <person name="Santoro A.E."/>
            <person name="Dupont C.L."/>
            <person name="Richter R.A."/>
            <person name="Craig M.T."/>
            <person name="Carini P."/>
            <person name="McIlvin M.R."/>
            <person name="Yang Y."/>
            <person name="Orsi W.D."/>
            <person name="Moran D.M."/>
            <person name="Saito M.A."/>
        </authorList>
    </citation>
    <scope>NUCLEOTIDE SEQUENCE [LARGE SCALE GENOMIC DNA]</scope>
    <source>
        <strain evidence="1">CN25</strain>
        <strain evidence="3">V2</strain>
    </source>
</reference>
<dbReference type="AlphaFoldDB" id="A0A0A7V3C5"/>